<evidence type="ECO:0008006" key="13">
    <source>
        <dbReference type="Google" id="ProtNLM"/>
    </source>
</evidence>
<dbReference type="Pfam" id="PF07264">
    <property type="entry name" value="EI24"/>
    <property type="match status" value="1"/>
</dbReference>
<protein>
    <recommendedName>
        <fullName evidence="13">Cysteine biosynthesis protein</fullName>
    </recommendedName>
</protein>
<dbReference type="PANTHER" id="PTHR37468">
    <property type="entry name" value="SULFATE TRANSPORTER CYSZ"/>
    <property type="match status" value="1"/>
</dbReference>
<evidence type="ECO:0000256" key="4">
    <source>
        <dbReference type="ARBA" id="ARBA00022519"/>
    </source>
</evidence>
<evidence type="ECO:0000256" key="5">
    <source>
        <dbReference type="ARBA" id="ARBA00022605"/>
    </source>
</evidence>
<feature type="transmembrane region" description="Helical" evidence="10">
    <location>
        <begin position="144"/>
        <end position="164"/>
    </location>
</feature>
<evidence type="ECO:0000313" key="12">
    <source>
        <dbReference type="Proteomes" id="UP001063350"/>
    </source>
</evidence>
<dbReference type="GO" id="GO:0005886">
    <property type="term" value="C:plasma membrane"/>
    <property type="evidence" value="ECO:0007669"/>
    <property type="project" value="TreeGrafter"/>
</dbReference>
<keyword evidence="12" id="KW-1185">Reference proteome</keyword>
<dbReference type="Proteomes" id="UP001063350">
    <property type="component" value="Chromosome"/>
</dbReference>
<dbReference type="GO" id="GO:0009675">
    <property type="term" value="F:high-affinity sulfate:proton symporter activity"/>
    <property type="evidence" value="ECO:0007669"/>
    <property type="project" value="TreeGrafter"/>
</dbReference>
<evidence type="ECO:0000256" key="10">
    <source>
        <dbReference type="SAM" id="Phobius"/>
    </source>
</evidence>
<keyword evidence="7 10" id="KW-1133">Transmembrane helix</keyword>
<evidence type="ECO:0000256" key="7">
    <source>
        <dbReference type="ARBA" id="ARBA00022989"/>
    </source>
</evidence>
<evidence type="ECO:0000256" key="1">
    <source>
        <dbReference type="ARBA" id="ARBA00004141"/>
    </source>
</evidence>
<keyword evidence="6 10" id="KW-0812">Transmembrane</keyword>
<keyword evidence="9 10" id="KW-0472">Membrane</keyword>
<dbReference type="InterPro" id="IPR059112">
    <property type="entry name" value="CysZ/EI24"/>
</dbReference>
<reference evidence="11" key="1">
    <citation type="submission" date="2020-12" db="EMBL/GenBank/DDBJ databases">
        <title>Desulfobium dissulfuricans gen. nov., sp. nov., a novel mesophilic, sulfate-reducing bacterium isolated from a deep-sea hydrothermal vent.</title>
        <authorList>
            <person name="Hashimoto Y."/>
            <person name="Tame A."/>
            <person name="Sawayama S."/>
            <person name="Miyazaki J."/>
            <person name="Takai K."/>
            <person name="Nakagawa S."/>
        </authorList>
    </citation>
    <scope>NUCLEOTIDE SEQUENCE</scope>
    <source>
        <strain evidence="11">GF1</strain>
    </source>
</reference>
<keyword evidence="2" id="KW-0813">Transport</keyword>
<organism evidence="11 12">
    <name type="scientific">Desulfolithobacter dissulfuricans</name>
    <dbReference type="NCBI Taxonomy" id="2795293"/>
    <lineage>
        <taxon>Bacteria</taxon>
        <taxon>Pseudomonadati</taxon>
        <taxon>Thermodesulfobacteriota</taxon>
        <taxon>Desulfobulbia</taxon>
        <taxon>Desulfobulbales</taxon>
        <taxon>Desulfobulbaceae</taxon>
        <taxon>Desulfolithobacter</taxon>
    </lineage>
</organism>
<dbReference type="InterPro" id="IPR050480">
    <property type="entry name" value="CysZ-like"/>
</dbReference>
<feature type="transmembrane region" description="Helical" evidence="10">
    <location>
        <begin position="21"/>
        <end position="43"/>
    </location>
</feature>
<proteinExistence type="predicted"/>
<accession>A0A915XIS7</accession>
<keyword evidence="3" id="KW-1003">Cell membrane</keyword>
<keyword evidence="5" id="KW-0028">Amino-acid biosynthesis</keyword>
<keyword evidence="8" id="KW-0764">Sulfate transport</keyword>
<dbReference type="AlphaFoldDB" id="A0A915XIS7"/>
<dbReference type="GO" id="GO:0000103">
    <property type="term" value="P:sulfate assimilation"/>
    <property type="evidence" value="ECO:0007669"/>
    <property type="project" value="TreeGrafter"/>
</dbReference>
<evidence type="ECO:0000313" key="11">
    <source>
        <dbReference type="EMBL" id="BCO09490.1"/>
    </source>
</evidence>
<feature type="transmembrane region" description="Helical" evidence="10">
    <location>
        <begin position="81"/>
        <end position="102"/>
    </location>
</feature>
<evidence type="ECO:0000256" key="8">
    <source>
        <dbReference type="ARBA" id="ARBA00023032"/>
    </source>
</evidence>
<dbReference type="EMBL" id="AP024233">
    <property type="protein sequence ID" value="BCO09490.1"/>
    <property type="molecule type" value="Genomic_DNA"/>
</dbReference>
<evidence type="ECO:0000256" key="2">
    <source>
        <dbReference type="ARBA" id="ARBA00022448"/>
    </source>
</evidence>
<gene>
    <name evidence="11" type="ORF">GF1_18660</name>
</gene>
<evidence type="ECO:0000256" key="6">
    <source>
        <dbReference type="ARBA" id="ARBA00022692"/>
    </source>
</evidence>
<keyword evidence="4" id="KW-0997">Cell inner membrane</keyword>
<dbReference type="KEGG" id="ddu:GF1_18660"/>
<sequence>MINHKRQWIPLTYSMGFLFRHLRLLGWSILLVAITVALTWIGYLEAIHLIDGLTGHFFQQPPDITGIWGWLVGKGWLVVKYLFLIITRIAAFYLAFLTAYCLTTPGYVFLSGAAEKIYLGRQVKQTDGFTPAGVLIDLWEGCKIGAIGILVTMVALAVNCIPVVGQALVFLIYVFYSALMFIDYPASNHRWTLGKKIDWVRTYRIHSFRLGIFPAFISMIPVINIFCMALLFPLFTIHTTLNFIAVQNGEQPGIKLS</sequence>
<name>A0A915XIS7_9BACT</name>
<dbReference type="RefSeq" id="WP_267926236.1">
    <property type="nucleotide sequence ID" value="NZ_AP024233.1"/>
</dbReference>
<evidence type="ECO:0000256" key="3">
    <source>
        <dbReference type="ARBA" id="ARBA00022475"/>
    </source>
</evidence>
<dbReference type="PANTHER" id="PTHR37468:SF1">
    <property type="entry name" value="SULFATE TRANSPORTER CYSZ"/>
    <property type="match status" value="1"/>
</dbReference>
<evidence type="ECO:0000256" key="9">
    <source>
        <dbReference type="ARBA" id="ARBA00023136"/>
    </source>
</evidence>
<comment type="subcellular location">
    <subcellularLocation>
        <location evidence="1">Membrane</location>
        <topology evidence="1">Multi-pass membrane protein</topology>
    </subcellularLocation>
</comment>
<dbReference type="GO" id="GO:0019344">
    <property type="term" value="P:cysteine biosynthetic process"/>
    <property type="evidence" value="ECO:0007669"/>
    <property type="project" value="TreeGrafter"/>
</dbReference>
<feature type="transmembrane region" description="Helical" evidence="10">
    <location>
        <begin position="208"/>
        <end position="232"/>
    </location>
</feature>